<dbReference type="VEuPathDB" id="PlasmoDB:PVW1_000007900"/>
<feature type="region of interest" description="Disordered" evidence="1">
    <location>
        <begin position="257"/>
        <end position="311"/>
    </location>
</feature>
<dbReference type="Proteomes" id="UP000305196">
    <property type="component" value="Unassembled WGS sequence"/>
</dbReference>
<dbReference type="VEuPathDB" id="PlasmoDB:PVP01_1200800"/>
<dbReference type="EMBL" id="FLYI01000506">
    <property type="protein sequence ID" value="SCA82165.1"/>
    <property type="molecule type" value="Genomic_DNA"/>
</dbReference>
<evidence type="ECO:0000313" key="3">
    <source>
        <dbReference type="Proteomes" id="UP000305196"/>
    </source>
</evidence>
<proteinExistence type="predicted"/>
<gene>
    <name evidence="2" type="ORF">PVC01_000125900</name>
</gene>
<feature type="region of interest" description="Disordered" evidence="1">
    <location>
        <begin position="214"/>
        <end position="239"/>
    </location>
</feature>
<organism evidence="2 3">
    <name type="scientific">Plasmodium vivax</name>
    <name type="common">malaria parasite P. vivax</name>
    <dbReference type="NCBI Taxonomy" id="5855"/>
    <lineage>
        <taxon>Eukaryota</taxon>
        <taxon>Sar</taxon>
        <taxon>Alveolata</taxon>
        <taxon>Apicomplexa</taxon>
        <taxon>Aconoidasida</taxon>
        <taxon>Haemosporida</taxon>
        <taxon>Plasmodiidae</taxon>
        <taxon>Plasmodium</taxon>
        <taxon>Plasmodium (Plasmodium)</taxon>
    </lineage>
</organism>
<name>A0A1G4E9N0_PLAVI</name>
<dbReference type="InterPro" id="IPR008780">
    <property type="entry name" value="Plasmodium_Vir"/>
</dbReference>
<feature type="compositionally biased region" description="Basic and acidic residues" evidence="1">
    <location>
        <begin position="214"/>
        <end position="237"/>
    </location>
</feature>
<dbReference type="VEuPathDB" id="PlasmoDB:PVPAM_060005100"/>
<reference evidence="2 3" key="1">
    <citation type="submission" date="2016-07" db="EMBL/GenBank/DDBJ databases">
        <authorList>
            <consortium name="Pathogen Informatics"/>
        </authorList>
    </citation>
    <scope>NUCLEOTIDE SEQUENCE [LARGE SCALE GENOMIC DNA]</scope>
</reference>
<dbReference type="AlphaFoldDB" id="A0A1G4E9N0"/>
<evidence type="ECO:0000256" key="1">
    <source>
        <dbReference type="SAM" id="MobiDB-lite"/>
    </source>
</evidence>
<accession>A0A1G4E9N0</accession>
<protein>
    <submittedName>
        <fullName evidence="2">Vir protein, putative</fullName>
    </submittedName>
</protein>
<sequence>MDDNYDTTDELPSVRYYKRIDNKFFDQGNEEECNSLDEQFAISDPYLLCMRLTGKLKRYDDLEIPDHLEEYKCKYLNLWVYDRLSKLEEDTNITTKSFILNLWKQSEIFNVCDSSQFVSYINKFDAIKAKRLFDYAFNYNTLHFLCGNINYKCTKKMSQYINTSKDLIRDIIAECQGDDNLKHYCVAYRDIKQIYSDKDLLSLECRNVEDVRTEPLDARPERPKDHAASRGDGEGPRGDIVGFGVKPVRALDDNALHTGKVKGAGDELPDPTYADEVDTDNPTRHSSQRTVDGATVYSLEDPDVSPPPNTPKTTTIALPALSALSLGFMLFKFTAIGPRVRSLFGNRRINGMNSNQNITRELLEDAYRFNDNPDMAQGYIGYHAT</sequence>
<dbReference type="Pfam" id="PF05795">
    <property type="entry name" value="Plasmodium_Vir"/>
    <property type="match status" value="1"/>
</dbReference>
<feature type="compositionally biased region" description="Acidic residues" evidence="1">
    <location>
        <begin position="267"/>
        <end position="279"/>
    </location>
</feature>
<evidence type="ECO:0000313" key="2">
    <source>
        <dbReference type="EMBL" id="SCA82165.1"/>
    </source>
</evidence>